<keyword evidence="3" id="KW-0663">Pyridoxal phosphate</keyword>
<comment type="cofactor">
    <cofactor evidence="1">
        <name>pyridoxal 5'-phosphate</name>
        <dbReference type="ChEBI" id="CHEBI:597326"/>
    </cofactor>
</comment>
<dbReference type="AlphaFoldDB" id="A0A4Y6Q0B5"/>
<evidence type="ECO:0000256" key="3">
    <source>
        <dbReference type="ARBA" id="ARBA00022898"/>
    </source>
</evidence>
<reference evidence="6 7" key="1">
    <citation type="submission" date="2019-06" db="EMBL/GenBank/DDBJ databases">
        <title>Persicimonas caeni gen. nov., sp. nov., a predatory bacterium isolated from solar saltern.</title>
        <authorList>
            <person name="Wang S."/>
        </authorList>
    </citation>
    <scope>NUCLEOTIDE SEQUENCE [LARGE SCALE GENOMIC DNA]</scope>
    <source>
        <strain evidence="6 7">YN101</strain>
    </source>
</reference>
<dbReference type="InterPro" id="IPR001926">
    <property type="entry name" value="TrpB-like_PALP"/>
</dbReference>
<dbReference type="Pfam" id="PF00291">
    <property type="entry name" value="PALP"/>
    <property type="match status" value="1"/>
</dbReference>
<keyword evidence="7" id="KW-1185">Reference proteome</keyword>
<evidence type="ECO:0000313" key="6">
    <source>
        <dbReference type="EMBL" id="QDG54004.1"/>
    </source>
</evidence>
<accession>A0A4Y6Q0B5</accession>
<dbReference type="InterPro" id="IPR050214">
    <property type="entry name" value="Cys_Synth/Cystath_Beta-Synth"/>
</dbReference>
<dbReference type="OrthoDB" id="9815130at2"/>
<evidence type="ECO:0000256" key="1">
    <source>
        <dbReference type="ARBA" id="ARBA00001933"/>
    </source>
</evidence>
<name>A0A4Y6Q0B5_PERCE</name>
<feature type="domain" description="Tryptophan synthase beta chain-like PALP" evidence="5">
    <location>
        <begin position="42"/>
        <end position="322"/>
    </location>
</feature>
<dbReference type="CDD" id="cd01561">
    <property type="entry name" value="CBS_like"/>
    <property type="match status" value="1"/>
</dbReference>
<evidence type="ECO:0000259" key="5">
    <source>
        <dbReference type="Pfam" id="PF00291"/>
    </source>
</evidence>
<sequence length="330" mass="35570">MATRSRSFPPSPEAEVSVRSSKTKKSESRPLAPTPKKSLLEMVGNTPMVRLEHVTSHLPDEVEVWAKLEFMNPGGSVKDRPARQIILDALETGELTPEKTLIDSTSGNTGIAYAMIGAAVGIDVALVMPENVSPARKHIVSTFGAEIIYSDPMDGSDGAQRLCKELVDNDEEGKYFYANQYGNPNNPGAHVLTTAPEIWEQTDGRVTHFVASTGTSGTIMGVTRGLKQFNSDIQTYGAQPSDAFHGLEGLKHMPSAIVPDIYHEDELSGVIYVDTEDGWDMAEKLARTEGIAAGNSAGANVWAALKVAEELDEGVVVTVICDHADRYLGQ</sequence>
<dbReference type="Gene3D" id="3.40.50.1100">
    <property type="match status" value="2"/>
</dbReference>
<gene>
    <name evidence="6" type="ORF">FIV42_25660</name>
</gene>
<proteinExistence type="inferred from homology"/>
<dbReference type="SUPFAM" id="SSF53686">
    <property type="entry name" value="Tryptophan synthase beta subunit-like PLP-dependent enzymes"/>
    <property type="match status" value="1"/>
</dbReference>
<evidence type="ECO:0000256" key="4">
    <source>
        <dbReference type="SAM" id="MobiDB-lite"/>
    </source>
</evidence>
<dbReference type="Proteomes" id="UP000315995">
    <property type="component" value="Chromosome"/>
</dbReference>
<dbReference type="GO" id="GO:0016765">
    <property type="term" value="F:transferase activity, transferring alkyl or aryl (other than methyl) groups"/>
    <property type="evidence" value="ECO:0007669"/>
    <property type="project" value="UniProtKB-ARBA"/>
</dbReference>
<dbReference type="InterPro" id="IPR036052">
    <property type="entry name" value="TrpB-like_PALP_sf"/>
</dbReference>
<evidence type="ECO:0000256" key="2">
    <source>
        <dbReference type="ARBA" id="ARBA00007103"/>
    </source>
</evidence>
<dbReference type="GO" id="GO:0006535">
    <property type="term" value="P:cysteine biosynthetic process from serine"/>
    <property type="evidence" value="ECO:0007669"/>
    <property type="project" value="InterPro"/>
</dbReference>
<evidence type="ECO:0000313" key="7">
    <source>
        <dbReference type="Proteomes" id="UP000315995"/>
    </source>
</evidence>
<dbReference type="PANTHER" id="PTHR10314">
    <property type="entry name" value="CYSTATHIONINE BETA-SYNTHASE"/>
    <property type="match status" value="1"/>
</dbReference>
<accession>A0A5B8YBG3</accession>
<dbReference type="PROSITE" id="PS00901">
    <property type="entry name" value="CYS_SYNTHASE"/>
    <property type="match status" value="1"/>
</dbReference>
<protein>
    <submittedName>
        <fullName evidence="6">Cysteine synthase family protein</fullName>
    </submittedName>
</protein>
<feature type="region of interest" description="Disordered" evidence="4">
    <location>
        <begin position="1"/>
        <end position="37"/>
    </location>
</feature>
<dbReference type="InterPro" id="IPR001216">
    <property type="entry name" value="P-phosphate_BS"/>
</dbReference>
<dbReference type="FunFam" id="3.40.50.1100:FF:000003">
    <property type="entry name" value="Cystathionine beta-synthase"/>
    <property type="match status" value="1"/>
</dbReference>
<organism evidence="6 7">
    <name type="scientific">Persicimonas caeni</name>
    <dbReference type="NCBI Taxonomy" id="2292766"/>
    <lineage>
        <taxon>Bacteria</taxon>
        <taxon>Deltaproteobacteria</taxon>
        <taxon>Bradymonadales</taxon>
        <taxon>Bradymonadaceae</taxon>
        <taxon>Persicimonas</taxon>
    </lineage>
</organism>
<comment type="similarity">
    <text evidence="2">Belongs to the cysteine synthase/cystathionine beta-synthase family.</text>
</comment>
<dbReference type="EMBL" id="CP041186">
    <property type="protein sequence ID" value="QDG54004.1"/>
    <property type="molecule type" value="Genomic_DNA"/>
</dbReference>